<sequence length="193" mass="20356">MNRGLRGLNRVVAFVVGLPLVVVGVAAVLWWTGTLRDVWPQTPDVLDPRRVQEVVDTGWFGGVAAACGVVLALLALWWLAAHLASPRVGTLRLPGSGADGRLTLDGSALGGHVAEQARRLPGVVGARSVIDREAGRHVLVSTLQVDPDADLPSLADEVATLVTRARDVAEVPGLAARTRLAVRRRAGGSPRVR</sequence>
<gene>
    <name evidence="2" type="ORF">NP048_01350</name>
</gene>
<keyword evidence="1" id="KW-0472">Membrane</keyword>
<keyword evidence="1" id="KW-0812">Transmembrane</keyword>
<keyword evidence="3" id="KW-1185">Reference proteome</keyword>
<reference evidence="2 3" key="1">
    <citation type="submission" date="2022-07" db="EMBL/GenBank/DDBJ databases">
        <title>Novel species in genus cellulomonas.</title>
        <authorList>
            <person name="Ye L."/>
        </authorList>
    </citation>
    <scope>NUCLEOTIDE SEQUENCE [LARGE SCALE GENOMIC DNA]</scope>
    <source>
        <strain evidence="3">zg-B89</strain>
    </source>
</reference>
<keyword evidence="1" id="KW-1133">Transmembrane helix</keyword>
<feature type="transmembrane region" description="Helical" evidence="1">
    <location>
        <begin position="12"/>
        <end position="31"/>
    </location>
</feature>
<evidence type="ECO:0008006" key="4">
    <source>
        <dbReference type="Google" id="ProtNLM"/>
    </source>
</evidence>
<feature type="transmembrane region" description="Helical" evidence="1">
    <location>
        <begin position="59"/>
        <end position="80"/>
    </location>
</feature>
<evidence type="ECO:0000313" key="2">
    <source>
        <dbReference type="EMBL" id="UUI72144.1"/>
    </source>
</evidence>
<name>A0ABY5KQX7_9CELL</name>
<evidence type="ECO:0000256" key="1">
    <source>
        <dbReference type="SAM" id="Phobius"/>
    </source>
</evidence>
<dbReference type="Proteomes" id="UP001316384">
    <property type="component" value="Chromosome"/>
</dbReference>
<dbReference type="EMBL" id="CP101987">
    <property type="protein sequence ID" value="UUI72144.1"/>
    <property type="molecule type" value="Genomic_DNA"/>
</dbReference>
<proteinExistence type="predicted"/>
<evidence type="ECO:0000313" key="3">
    <source>
        <dbReference type="Proteomes" id="UP001316384"/>
    </source>
</evidence>
<protein>
    <recommendedName>
        <fullName evidence="4">Alkaline shock response membrane anchor protein AmaP</fullName>
    </recommendedName>
</protein>
<dbReference type="RefSeq" id="WP_227577177.1">
    <property type="nucleotide sequence ID" value="NZ_CP101987.1"/>
</dbReference>
<organism evidence="2 3">
    <name type="scientific">Cellulomonas xiejunii</name>
    <dbReference type="NCBI Taxonomy" id="2968083"/>
    <lineage>
        <taxon>Bacteria</taxon>
        <taxon>Bacillati</taxon>
        <taxon>Actinomycetota</taxon>
        <taxon>Actinomycetes</taxon>
        <taxon>Micrococcales</taxon>
        <taxon>Cellulomonadaceae</taxon>
        <taxon>Cellulomonas</taxon>
    </lineage>
</organism>
<accession>A0ABY5KQX7</accession>